<protein>
    <submittedName>
        <fullName evidence="3">Uncharacterized protein</fullName>
    </submittedName>
</protein>
<comment type="caution">
    <text evidence="3">The sequence shown here is derived from an EMBL/GenBank/DDBJ whole genome shotgun (WGS) entry which is preliminary data.</text>
</comment>
<proteinExistence type="predicted"/>
<keyword evidence="2" id="KW-0812">Transmembrane</keyword>
<evidence type="ECO:0000256" key="2">
    <source>
        <dbReference type="SAM" id="Phobius"/>
    </source>
</evidence>
<name>A0ABV0K1X9_9CYAN</name>
<accession>A0ABV0K1X9</accession>
<keyword evidence="2" id="KW-1133">Transmembrane helix</keyword>
<feature type="transmembrane region" description="Helical" evidence="2">
    <location>
        <begin position="12"/>
        <end position="39"/>
    </location>
</feature>
<dbReference type="RefSeq" id="WP_190696169.1">
    <property type="nucleotide sequence ID" value="NZ_JAMPKX010000002.1"/>
</dbReference>
<sequence length="184" mass="20062">MSAINRAADFNFCGILINVRTILFIFRIGFSVSLVMSLASCKGEQAIDPPTNINSTQSSDANPQASNEESAISTGMKVQDLSDGDYFFSTEQPPFDDFSNLLLLQKQGNTIIGWASEDGSGNCFKQVVRSSLEVETTLDDPMEGTQSTTVEDGSISSSKLFQFDTSQYSGFDRVLQPCMEVFAN</sequence>
<gene>
    <name evidence="3" type="ORF">NC992_06430</name>
</gene>
<keyword evidence="2" id="KW-0472">Membrane</keyword>
<reference evidence="3 4" key="1">
    <citation type="submission" date="2022-04" db="EMBL/GenBank/DDBJ databases">
        <title>Positive selection, recombination, and allopatry shape intraspecific diversity of widespread and dominant cyanobacteria.</title>
        <authorList>
            <person name="Wei J."/>
            <person name="Shu W."/>
            <person name="Hu C."/>
        </authorList>
    </citation>
    <scope>NUCLEOTIDE SEQUENCE [LARGE SCALE GENOMIC DNA]</scope>
    <source>
        <strain evidence="3 4">DQ-A4</strain>
    </source>
</reference>
<feature type="compositionally biased region" description="Polar residues" evidence="1">
    <location>
        <begin position="51"/>
        <end position="73"/>
    </location>
</feature>
<keyword evidence="4" id="KW-1185">Reference proteome</keyword>
<feature type="region of interest" description="Disordered" evidence="1">
    <location>
        <begin position="48"/>
        <end position="73"/>
    </location>
</feature>
<dbReference type="EMBL" id="JAMPKX010000002">
    <property type="protein sequence ID" value="MEP0946501.1"/>
    <property type="molecule type" value="Genomic_DNA"/>
</dbReference>
<dbReference type="Proteomes" id="UP001482513">
    <property type="component" value="Unassembled WGS sequence"/>
</dbReference>
<evidence type="ECO:0000313" key="4">
    <source>
        <dbReference type="Proteomes" id="UP001482513"/>
    </source>
</evidence>
<organism evidence="3 4">
    <name type="scientific">Leptolyngbya subtilissima DQ-A4</name>
    <dbReference type="NCBI Taxonomy" id="2933933"/>
    <lineage>
        <taxon>Bacteria</taxon>
        <taxon>Bacillati</taxon>
        <taxon>Cyanobacteriota</taxon>
        <taxon>Cyanophyceae</taxon>
        <taxon>Leptolyngbyales</taxon>
        <taxon>Leptolyngbyaceae</taxon>
        <taxon>Leptolyngbya group</taxon>
        <taxon>Leptolyngbya</taxon>
    </lineage>
</organism>
<evidence type="ECO:0000313" key="3">
    <source>
        <dbReference type="EMBL" id="MEP0946501.1"/>
    </source>
</evidence>
<evidence type="ECO:0000256" key="1">
    <source>
        <dbReference type="SAM" id="MobiDB-lite"/>
    </source>
</evidence>